<keyword evidence="5" id="KW-1185">Reference proteome</keyword>
<sequence>MDLVVGATGLVGQQVALGLRRHGRRVRALVRGGKHHEKAAPLLSAGIEIVDADLSKPESLPSACAGVETVLSTATSMPHGKDDGLRRVDHDGTLALIDSAERAGVRHFVYTSYSGNIRVDSPLETAKRACEKRLLSCKMRVTVLRPSYFMETWLSPALGCDPANGRARIYGTGDAKVSYISVPDVVAFALAVAAKPSHPSAILEMGGPEPLSQLDAVGILERTLAKRVELDRVPVATLEEQHRSSEPLEKTFAALMISYAQGDEIPGAVETARRYGVRLHSVSEYAATFPKAAAAR</sequence>
<protein>
    <submittedName>
        <fullName evidence="4">NmrA family NAD(P)-binding protein</fullName>
    </submittedName>
</protein>
<dbReference type="SUPFAM" id="SSF51735">
    <property type="entry name" value="NAD(P)-binding Rossmann-fold domains"/>
    <property type="match status" value="1"/>
</dbReference>
<dbReference type="Pfam" id="PF05368">
    <property type="entry name" value="NmrA"/>
    <property type="match status" value="1"/>
</dbReference>
<name>A0A7V8SZS0_9BACT</name>
<dbReference type="GO" id="GO:0015979">
    <property type="term" value="P:photosynthesis"/>
    <property type="evidence" value="ECO:0007669"/>
    <property type="project" value="UniProtKB-KW"/>
</dbReference>
<dbReference type="InterPro" id="IPR008030">
    <property type="entry name" value="NmrA-like"/>
</dbReference>
<evidence type="ECO:0000313" key="5">
    <source>
        <dbReference type="Proteomes" id="UP000567293"/>
    </source>
</evidence>
<keyword evidence="2" id="KW-0604">Photosystem II</keyword>
<dbReference type="EMBL" id="JACDQQ010002421">
    <property type="protein sequence ID" value="MBA0088276.1"/>
    <property type="molecule type" value="Genomic_DNA"/>
</dbReference>
<dbReference type="InterPro" id="IPR036291">
    <property type="entry name" value="NAD(P)-bd_dom_sf"/>
</dbReference>
<reference evidence="4" key="1">
    <citation type="submission" date="2020-06" db="EMBL/GenBank/DDBJ databases">
        <title>Legume-microbial interactions unlock mineral nutrients during tropical forest succession.</title>
        <authorList>
            <person name="Epihov D.Z."/>
        </authorList>
    </citation>
    <scope>NUCLEOTIDE SEQUENCE [LARGE SCALE GENOMIC DNA]</scope>
    <source>
        <strain evidence="4">Pan2503</strain>
    </source>
</reference>
<evidence type="ECO:0000256" key="2">
    <source>
        <dbReference type="ARBA" id="ARBA00023276"/>
    </source>
</evidence>
<evidence type="ECO:0000259" key="3">
    <source>
        <dbReference type="Pfam" id="PF05368"/>
    </source>
</evidence>
<dbReference type="Gene3D" id="3.40.50.720">
    <property type="entry name" value="NAD(P)-binding Rossmann-like Domain"/>
    <property type="match status" value="1"/>
</dbReference>
<organism evidence="4 5">
    <name type="scientific">Candidatus Acidiferrum panamense</name>
    <dbReference type="NCBI Taxonomy" id="2741543"/>
    <lineage>
        <taxon>Bacteria</taxon>
        <taxon>Pseudomonadati</taxon>
        <taxon>Acidobacteriota</taxon>
        <taxon>Terriglobia</taxon>
        <taxon>Candidatus Acidiferrales</taxon>
        <taxon>Candidatus Acidiferrum</taxon>
    </lineage>
</organism>
<accession>A0A7V8SZS0</accession>
<dbReference type="AlphaFoldDB" id="A0A7V8SZS0"/>
<dbReference type="GO" id="GO:0009523">
    <property type="term" value="C:photosystem II"/>
    <property type="evidence" value="ECO:0007669"/>
    <property type="project" value="UniProtKB-KW"/>
</dbReference>
<gene>
    <name evidence="4" type="ORF">HRJ53_25105</name>
</gene>
<evidence type="ECO:0000313" key="4">
    <source>
        <dbReference type="EMBL" id="MBA0088276.1"/>
    </source>
</evidence>
<keyword evidence="1" id="KW-0602">Photosynthesis</keyword>
<comment type="caution">
    <text evidence="4">The sequence shown here is derived from an EMBL/GenBank/DDBJ whole genome shotgun (WGS) entry which is preliminary data.</text>
</comment>
<dbReference type="PANTHER" id="PTHR47128:SF2">
    <property type="entry name" value="PROTEIN HIGH CHLOROPHYLL FLUORESCENCE PHENOTYPE 244, CHLOROPLASTIC"/>
    <property type="match status" value="1"/>
</dbReference>
<evidence type="ECO:0000256" key="1">
    <source>
        <dbReference type="ARBA" id="ARBA00022531"/>
    </source>
</evidence>
<dbReference type="InterPro" id="IPR044256">
    <property type="entry name" value="HCF244-like"/>
</dbReference>
<dbReference type="Proteomes" id="UP000567293">
    <property type="component" value="Unassembled WGS sequence"/>
</dbReference>
<proteinExistence type="predicted"/>
<dbReference type="PANTHER" id="PTHR47128">
    <property type="match status" value="1"/>
</dbReference>
<feature type="domain" description="NmrA-like" evidence="3">
    <location>
        <begin position="3"/>
        <end position="242"/>
    </location>
</feature>